<evidence type="ECO:0000313" key="5">
    <source>
        <dbReference type="Proteomes" id="UP001281731"/>
    </source>
</evidence>
<comment type="caution">
    <text evidence="4">The sequence shown here is derived from an EMBL/GenBank/DDBJ whole genome shotgun (WGS) entry which is preliminary data.</text>
</comment>
<accession>A0AAW9HPK6</accession>
<reference evidence="4" key="1">
    <citation type="submission" date="2023-10" db="EMBL/GenBank/DDBJ databases">
        <title>Whole Genome based description of the genera Actinobaculum and Actinotignum reveals a complex phylogenetic relationship within the species included in the genus Actinotignum.</title>
        <authorList>
            <person name="Jensen C.S."/>
            <person name="Dargis R."/>
            <person name="Kemp M."/>
            <person name="Christensen J.J."/>
        </authorList>
    </citation>
    <scope>NUCLEOTIDE SEQUENCE</scope>
    <source>
        <strain evidence="4">SLA_B511</strain>
    </source>
</reference>
<dbReference type="PROSITE" id="PS51000">
    <property type="entry name" value="HTH_DEOR_2"/>
    <property type="match status" value="1"/>
</dbReference>
<dbReference type="PANTHER" id="PTHR30363:SF44">
    <property type="entry name" value="AGA OPERON TRANSCRIPTIONAL REPRESSOR-RELATED"/>
    <property type="match status" value="1"/>
</dbReference>
<sequence>SLSEGPSRLSAIREILTATGPMAVKELARRLGYSLSTIYRDVAELQAHGEVVLARGLIVPQRSVATEIPPEVRAHVNWDAKQAMCEKA</sequence>
<evidence type="ECO:0000259" key="3">
    <source>
        <dbReference type="PROSITE" id="PS51000"/>
    </source>
</evidence>
<dbReference type="InterPro" id="IPR001034">
    <property type="entry name" value="DeoR_HTH"/>
</dbReference>
<dbReference type="Gene3D" id="1.10.10.10">
    <property type="entry name" value="Winged helix-like DNA-binding domain superfamily/Winged helix DNA-binding domain"/>
    <property type="match status" value="1"/>
</dbReference>
<feature type="non-terminal residue" evidence="4">
    <location>
        <position position="1"/>
    </location>
</feature>
<evidence type="ECO:0000313" key="4">
    <source>
        <dbReference type="EMBL" id="MDY5155707.1"/>
    </source>
</evidence>
<evidence type="ECO:0000256" key="2">
    <source>
        <dbReference type="ARBA" id="ARBA00023163"/>
    </source>
</evidence>
<evidence type="ECO:0000256" key="1">
    <source>
        <dbReference type="ARBA" id="ARBA00023015"/>
    </source>
</evidence>
<organism evidence="4 5">
    <name type="scientific">Actinotignum urinale</name>
    <dbReference type="NCBI Taxonomy" id="190146"/>
    <lineage>
        <taxon>Bacteria</taxon>
        <taxon>Bacillati</taxon>
        <taxon>Actinomycetota</taxon>
        <taxon>Actinomycetes</taxon>
        <taxon>Actinomycetales</taxon>
        <taxon>Actinomycetaceae</taxon>
        <taxon>Actinotignum</taxon>
    </lineage>
</organism>
<keyword evidence="2" id="KW-0804">Transcription</keyword>
<dbReference type="GO" id="GO:0003700">
    <property type="term" value="F:DNA-binding transcription factor activity"/>
    <property type="evidence" value="ECO:0007669"/>
    <property type="project" value="InterPro"/>
</dbReference>
<dbReference type="AlphaFoldDB" id="A0AAW9HPK6"/>
<dbReference type="InterPro" id="IPR050313">
    <property type="entry name" value="Carb_Metab_HTH_regulators"/>
</dbReference>
<gene>
    <name evidence="4" type="ORF">R6G80_08300</name>
</gene>
<protein>
    <submittedName>
        <fullName evidence="4">HTH domain-containing protein</fullName>
    </submittedName>
</protein>
<name>A0AAW9HPK6_9ACTO</name>
<dbReference type="Proteomes" id="UP001281731">
    <property type="component" value="Unassembled WGS sequence"/>
</dbReference>
<dbReference type="SUPFAM" id="SSF46785">
    <property type="entry name" value="Winged helix' DNA-binding domain"/>
    <property type="match status" value="1"/>
</dbReference>
<dbReference type="InterPro" id="IPR013196">
    <property type="entry name" value="HTH_11"/>
</dbReference>
<dbReference type="Pfam" id="PF08279">
    <property type="entry name" value="HTH_11"/>
    <property type="match status" value="1"/>
</dbReference>
<feature type="domain" description="HTH deoR-type" evidence="3">
    <location>
        <begin position="5"/>
        <end position="60"/>
    </location>
</feature>
<dbReference type="RefSeq" id="WP_320756801.1">
    <property type="nucleotide sequence ID" value="NZ_JAWNGC010000063.1"/>
</dbReference>
<keyword evidence="1" id="KW-0805">Transcription regulation</keyword>
<dbReference type="InterPro" id="IPR036390">
    <property type="entry name" value="WH_DNA-bd_sf"/>
</dbReference>
<feature type="non-terminal residue" evidence="4">
    <location>
        <position position="88"/>
    </location>
</feature>
<dbReference type="InterPro" id="IPR036388">
    <property type="entry name" value="WH-like_DNA-bd_sf"/>
</dbReference>
<dbReference type="EMBL" id="JAWNGC010000063">
    <property type="protein sequence ID" value="MDY5155707.1"/>
    <property type="molecule type" value="Genomic_DNA"/>
</dbReference>
<proteinExistence type="predicted"/>
<dbReference type="PANTHER" id="PTHR30363">
    <property type="entry name" value="HTH-TYPE TRANSCRIPTIONAL REGULATOR SRLR-RELATED"/>
    <property type="match status" value="1"/>
</dbReference>